<name>A0ABU1JFI0_9MICC</name>
<evidence type="ECO:0000256" key="7">
    <source>
        <dbReference type="ARBA" id="ARBA00023159"/>
    </source>
</evidence>
<keyword evidence="13" id="KW-1185">Reference proteome</keyword>
<keyword evidence="4 9" id="KW-0902">Two-component regulatory system</keyword>
<evidence type="ECO:0000313" key="13">
    <source>
        <dbReference type="Proteomes" id="UP001185069"/>
    </source>
</evidence>
<dbReference type="PROSITE" id="PS50110">
    <property type="entry name" value="RESPONSE_REGULATORY"/>
    <property type="match status" value="1"/>
</dbReference>
<dbReference type="Proteomes" id="UP001185069">
    <property type="component" value="Unassembled WGS sequence"/>
</dbReference>
<comment type="caution">
    <text evidence="12">The sequence shown here is derived from an EMBL/GenBank/DDBJ whole genome shotgun (WGS) entry which is preliminary data.</text>
</comment>
<dbReference type="Pfam" id="PF09339">
    <property type="entry name" value="HTH_IclR"/>
    <property type="match status" value="1"/>
</dbReference>
<evidence type="ECO:0000256" key="6">
    <source>
        <dbReference type="ARBA" id="ARBA00023125"/>
    </source>
</evidence>
<dbReference type="InterPro" id="IPR001789">
    <property type="entry name" value="Sig_transdc_resp-reg_receiver"/>
</dbReference>
<evidence type="ECO:0000256" key="5">
    <source>
        <dbReference type="ARBA" id="ARBA00023015"/>
    </source>
</evidence>
<feature type="modified residue" description="4-aspartylphosphate" evidence="10">
    <location>
        <position position="57"/>
    </location>
</feature>
<dbReference type="PANTHER" id="PTHR45526:SF1">
    <property type="entry name" value="TRANSCRIPTIONAL REGULATORY PROTEIN DCUR-RELATED"/>
    <property type="match status" value="1"/>
</dbReference>
<dbReference type="InterPro" id="IPR036388">
    <property type="entry name" value="WH-like_DNA-bd_sf"/>
</dbReference>
<keyword evidence="3 10" id="KW-0597">Phosphoprotein</keyword>
<keyword evidence="5 9" id="KW-0805">Transcription regulation</keyword>
<dbReference type="InterPro" id="IPR051271">
    <property type="entry name" value="2C-system_Tx_regulators"/>
</dbReference>
<dbReference type="RefSeq" id="WP_309800830.1">
    <property type="nucleotide sequence ID" value="NZ_BAAAHY010000006.1"/>
</dbReference>
<evidence type="ECO:0000313" key="12">
    <source>
        <dbReference type="EMBL" id="MDR6271190.1"/>
    </source>
</evidence>
<dbReference type="InterPro" id="IPR036390">
    <property type="entry name" value="WH_DNA-bd_sf"/>
</dbReference>
<dbReference type="SUPFAM" id="SSF52172">
    <property type="entry name" value="CheY-like"/>
    <property type="match status" value="1"/>
</dbReference>
<protein>
    <recommendedName>
        <fullName evidence="9">Transcriptional regulatory protein</fullName>
    </recommendedName>
</protein>
<organism evidence="12 13">
    <name type="scientific">Arthrobacter russicus</name>
    <dbReference type="NCBI Taxonomy" id="172040"/>
    <lineage>
        <taxon>Bacteria</taxon>
        <taxon>Bacillati</taxon>
        <taxon>Actinomycetota</taxon>
        <taxon>Actinomycetes</taxon>
        <taxon>Micrococcales</taxon>
        <taxon>Micrococcaceae</taxon>
        <taxon>Arthrobacter</taxon>
    </lineage>
</organism>
<gene>
    <name evidence="12" type="ORF">JOE69_003428</name>
</gene>
<proteinExistence type="predicted"/>
<dbReference type="InterPro" id="IPR011006">
    <property type="entry name" value="CheY-like_superfamily"/>
</dbReference>
<evidence type="ECO:0000256" key="8">
    <source>
        <dbReference type="ARBA" id="ARBA00023163"/>
    </source>
</evidence>
<dbReference type="InterPro" id="IPR005471">
    <property type="entry name" value="Tscrpt_reg_IclR_N"/>
</dbReference>
<sequence>MTEDFRVLIVDDDFHVARLHYAYVEATPGFIALEPVGGGEAALRAVASLRPDLVLIDVYLPDWNGLDVLRNLDVDAMVLSAASDSDSVHKAIRRGALGYLIKPFGAEVLTAKLRGYARYRRLLSAVGSIDQEGLERALRQLHPVDSAAKPRSVTEQAVVGSLERAGALKRTAAEVASDVGISRATAQRYLSALVEDGAVEVSLRYGTAGRPEHQYSARP</sequence>
<dbReference type="InterPro" id="IPR024187">
    <property type="entry name" value="Sig_transdc_resp-reg_cit/mal"/>
</dbReference>
<comment type="subcellular location">
    <subcellularLocation>
        <location evidence="1 9">Cytoplasm</location>
    </subcellularLocation>
</comment>
<evidence type="ECO:0000256" key="4">
    <source>
        <dbReference type="ARBA" id="ARBA00023012"/>
    </source>
</evidence>
<evidence type="ECO:0000256" key="1">
    <source>
        <dbReference type="ARBA" id="ARBA00004496"/>
    </source>
</evidence>
<dbReference type="EMBL" id="JAVDQF010000001">
    <property type="protein sequence ID" value="MDR6271190.1"/>
    <property type="molecule type" value="Genomic_DNA"/>
</dbReference>
<keyword evidence="2 9" id="KW-0963">Cytoplasm</keyword>
<keyword evidence="6 9" id="KW-0238">DNA-binding</keyword>
<evidence type="ECO:0000256" key="3">
    <source>
        <dbReference type="ARBA" id="ARBA00022553"/>
    </source>
</evidence>
<keyword evidence="7 9" id="KW-0010">Activator</keyword>
<accession>A0ABU1JFI0</accession>
<evidence type="ECO:0000256" key="10">
    <source>
        <dbReference type="PROSITE-ProRule" id="PRU00169"/>
    </source>
</evidence>
<dbReference type="Pfam" id="PF00072">
    <property type="entry name" value="Response_reg"/>
    <property type="match status" value="1"/>
</dbReference>
<keyword evidence="8 9" id="KW-0804">Transcription</keyword>
<dbReference type="PANTHER" id="PTHR45526">
    <property type="entry name" value="TRANSCRIPTIONAL REGULATORY PROTEIN DPIA"/>
    <property type="match status" value="1"/>
</dbReference>
<dbReference type="SUPFAM" id="SSF46785">
    <property type="entry name" value="Winged helix' DNA-binding domain"/>
    <property type="match status" value="1"/>
</dbReference>
<dbReference type="PIRSF" id="PIRSF006171">
    <property type="entry name" value="RR_citrat_malat"/>
    <property type="match status" value="1"/>
</dbReference>
<feature type="domain" description="Response regulatory" evidence="11">
    <location>
        <begin position="6"/>
        <end position="117"/>
    </location>
</feature>
<evidence type="ECO:0000259" key="11">
    <source>
        <dbReference type="PROSITE" id="PS50110"/>
    </source>
</evidence>
<evidence type="ECO:0000256" key="9">
    <source>
        <dbReference type="PIRNR" id="PIRNR006171"/>
    </source>
</evidence>
<dbReference type="Gene3D" id="1.10.10.10">
    <property type="entry name" value="Winged helix-like DNA-binding domain superfamily/Winged helix DNA-binding domain"/>
    <property type="match status" value="1"/>
</dbReference>
<reference evidence="12 13" key="1">
    <citation type="submission" date="2023-07" db="EMBL/GenBank/DDBJ databases">
        <title>Sequencing the genomes of 1000 actinobacteria strains.</title>
        <authorList>
            <person name="Klenk H.-P."/>
        </authorList>
    </citation>
    <scope>NUCLEOTIDE SEQUENCE [LARGE SCALE GENOMIC DNA]</scope>
    <source>
        <strain evidence="12 13">DSM 14555</strain>
    </source>
</reference>
<dbReference type="Gene3D" id="3.40.50.2300">
    <property type="match status" value="1"/>
</dbReference>
<evidence type="ECO:0000256" key="2">
    <source>
        <dbReference type="ARBA" id="ARBA00022490"/>
    </source>
</evidence>
<dbReference type="SMART" id="SM00448">
    <property type="entry name" value="REC"/>
    <property type="match status" value="1"/>
</dbReference>